<proteinExistence type="predicted"/>
<protein>
    <submittedName>
        <fullName evidence="1">Uncharacterized protein</fullName>
    </submittedName>
</protein>
<keyword evidence="2" id="KW-1185">Reference proteome</keyword>
<evidence type="ECO:0000313" key="2">
    <source>
        <dbReference type="Proteomes" id="UP000057158"/>
    </source>
</evidence>
<sequence>MTDRQHQEDVVTRLIRYCHLGPDHAEKLFNTLIAERRDRIELSGEEIELTREEIGEFVARYSAEVEPTLWESKRRKR</sequence>
<evidence type="ECO:0000313" key="1">
    <source>
        <dbReference type="EMBL" id="ALC18245.1"/>
    </source>
</evidence>
<dbReference type="OrthoDB" id="3294596at2"/>
<dbReference type="EMBL" id="CP010802">
    <property type="protein sequence ID" value="ALC18245.1"/>
    <property type="molecule type" value="Genomic_DNA"/>
</dbReference>
<dbReference type="STRING" id="1603606.DSOUD_3531"/>
<accession>A0A0M4DLF8</accession>
<name>A0A0M4DLF8_9BACT</name>
<dbReference type="RefSeq" id="WP_053552177.1">
    <property type="nucleotide sequence ID" value="NZ_CP010802.1"/>
</dbReference>
<dbReference type="KEGG" id="des:DSOUD_3531"/>
<dbReference type="Proteomes" id="UP000057158">
    <property type="component" value="Chromosome"/>
</dbReference>
<dbReference type="AlphaFoldDB" id="A0A0M4DLF8"/>
<reference evidence="1 2" key="1">
    <citation type="submission" date="2015-07" db="EMBL/GenBank/DDBJ databases">
        <title>Isolation and Genomic Characterization of a Novel Halophilic Metal-Reducing Deltaproteobacterium from the Deep Subsurface.</title>
        <authorList>
            <person name="Badalamenti J.P."/>
            <person name="Summers Z.M."/>
            <person name="Gralnick J.A."/>
            <person name="Bond D.R."/>
        </authorList>
    </citation>
    <scope>NUCLEOTIDE SEQUENCE [LARGE SCALE GENOMIC DNA]</scope>
    <source>
        <strain evidence="1 2">WTL</strain>
    </source>
</reference>
<gene>
    <name evidence="1" type="ORF">DSOUD_3531</name>
</gene>
<organism evidence="1 2">
    <name type="scientific">Desulfuromonas soudanensis</name>
    <dbReference type="NCBI Taxonomy" id="1603606"/>
    <lineage>
        <taxon>Bacteria</taxon>
        <taxon>Pseudomonadati</taxon>
        <taxon>Thermodesulfobacteriota</taxon>
        <taxon>Desulfuromonadia</taxon>
        <taxon>Desulfuromonadales</taxon>
        <taxon>Desulfuromonadaceae</taxon>
        <taxon>Desulfuromonas</taxon>
    </lineage>
</organism>
<dbReference type="PATRIC" id="fig|1603606.3.peg.3806"/>